<dbReference type="Proteomes" id="UP000722989">
    <property type="component" value="Unassembled WGS sequence"/>
</dbReference>
<feature type="domain" description="HipA N-terminal subdomain 1" evidence="1">
    <location>
        <begin position="6"/>
        <end position="104"/>
    </location>
</feature>
<dbReference type="NCBIfam" id="TIGR03071">
    <property type="entry name" value="couple_hipA"/>
    <property type="match status" value="1"/>
</dbReference>
<name>A0ABX0XUF5_9ACTN</name>
<dbReference type="EMBL" id="JAATVY010000002">
    <property type="protein sequence ID" value="NJC69040.1"/>
    <property type="molecule type" value="Genomic_DNA"/>
</dbReference>
<keyword evidence="3" id="KW-1185">Reference proteome</keyword>
<evidence type="ECO:0000259" key="1">
    <source>
        <dbReference type="Pfam" id="PF13657"/>
    </source>
</evidence>
<protein>
    <submittedName>
        <fullName evidence="2">Type II toxin-antitoxin system HipA family toxin</fullName>
    </submittedName>
</protein>
<sequence length="178" mass="19753">MSAEHLEVRYHGAPVGFLERAAGRITFTYSDTWRSRRDATPLSVGMPVQLREHPARVVEPFLWGLLPDNDAVLRRWGREFQVPTSHPFGLLAAVGEDLPGAMQIVRPERVAQLVSDEANVEWLTDDDVAALLRTDAFADVCRDPAIAELCSDLPGRLVDAVAARARRCAQQLRTRLSG</sequence>
<proteinExistence type="predicted"/>
<organism evidence="2 3">
    <name type="scientific">Planosporangium thailandense</name>
    <dbReference type="NCBI Taxonomy" id="765197"/>
    <lineage>
        <taxon>Bacteria</taxon>
        <taxon>Bacillati</taxon>
        <taxon>Actinomycetota</taxon>
        <taxon>Actinomycetes</taxon>
        <taxon>Micromonosporales</taxon>
        <taxon>Micromonosporaceae</taxon>
        <taxon>Planosporangium</taxon>
    </lineage>
</organism>
<gene>
    <name evidence="2" type="ORF">HC031_04775</name>
</gene>
<reference evidence="2 3" key="1">
    <citation type="submission" date="2020-03" db="EMBL/GenBank/DDBJ databases">
        <title>WGS of the type strain of Planosporangium spp.</title>
        <authorList>
            <person name="Thawai C."/>
        </authorList>
    </citation>
    <scope>NUCLEOTIDE SEQUENCE [LARGE SCALE GENOMIC DNA]</scope>
    <source>
        <strain evidence="2 3">TBRC 5610</strain>
    </source>
</reference>
<dbReference type="Pfam" id="PF13657">
    <property type="entry name" value="Couple_hipA"/>
    <property type="match status" value="1"/>
</dbReference>
<evidence type="ECO:0000313" key="2">
    <source>
        <dbReference type="EMBL" id="NJC69040.1"/>
    </source>
</evidence>
<comment type="caution">
    <text evidence="2">The sequence shown here is derived from an EMBL/GenBank/DDBJ whole genome shotgun (WGS) entry which is preliminary data.</text>
</comment>
<accession>A0ABX0XUF5</accession>
<dbReference type="InterPro" id="IPR017508">
    <property type="entry name" value="HipA_N1"/>
</dbReference>
<dbReference type="RefSeq" id="WP_167923901.1">
    <property type="nucleotide sequence ID" value="NZ_JAATVY010000002.1"/>
</dbReference>
<evidence type="ECO:0000313" key="3">
    <source>
        <dbReference type="Proteomes" id="UP000722989"/>
    </source>
</evidence>